<proteinExistence type="predicted"/>
<evidence type="ECO:0000313" key="3">
    <source>
        <dbReference type="Proteomes" id="UP000282084"/>
    </source>
</evidence>
<name>A0A495W779_9PSEU</name>
<dbReference type="SUPFAM" id="SSF54637">
    <property type="entry name" value="Thioesterase/thiol ester dehydrase-isomerase"/>
    <property type="match status" value="1"/>
</dbReference>
<keyword evidence="3" id="KW-1185">Reference proteome</keyword>
<dbReference type="EMBL" id="RBXO01000001">
    <property type="protein sequence ID" value="RKT55658.1"/>
    <property type="molecule type" value="Genomic_DNA"/>
</dbReference>
<dbReference type="CDD" id="cd03441">
    <property type="entry name" value="R_hydratase_like"/>
    <property type="match status" value="1"/>
</dbReference>
<protein>
    <submittedName>
        <fullName evidence="2">MaoC dehydratase-like protein</fullName>
    </submittedName>
</protein>
<dbReference type="InterPro" id="IPR029069">
    <property type="entry name" value="HotDog_dom_sf"/>
</dbReference>
<dbReference type="RefSeq" id="WP_121007330.1">
    <property type="nucleotide sequence ID" value="NZ_RBXO01000001.1"/>
</dbReference>
<feature type="domain" description="FAS1-like dehydratase" evidence="1">
    <location>
        <begin position="12"/>
        <end position="113"/>
    </location>
</feature>
<accession>A0A495W779</accession>
<organism evidence="2 3">
    <name type="scientific">Saccharothrix australiensis</name>
    <dbReference type="NCBI Taxonomy" id="2072"/>
    <lineage>
        <taxon>Bacteria</taxon>
        <taxon>Bacillati</taxon>
        <taxon>Actinomycetota</taxon>
        <taxon>Actinomycetes</taxon>
        <taxon>Pseudonocardiales</taxon>
        <taxon>Pseudonocardiaceae</taxon>
        <taxon>Saccharothrix</taxon>
    </lineage>
</organism>
<dbReference type="Gene3D" id="3.10.129.10">
    <property type="entry name" value="Hotdog Thioesterase"/>
    <property type="match status" value="1"/>
</dbReference>
<dbReference type="InterPro" id="IPR039569">
    <property type="entry name" value="FAS1-like_DH_region"/>
</dbReference>
<dbReference type="Pfam" id="PF13452">
    <property type="entry name" value="FAS1_DH_region"/>
    <property type="match status" value="1"/>
</dbReference>
<reference evidence="2 3" key="1">
    <citation type="submission" date="2018-10" db="EMBL/GenBank/DDBJ databases">
        <title>Sequencing the genomes of 1000 actinobacteria strains.</title>
        <authorList>
            <person name="Klenk H.-P."/>
        </authorList>
    </citation>
    <scope>NUCLEOTIDE SEQUENCE [LARGE SCALE GENOMIC DNA]</scope>
    <source>
        <strain evidence="2 3">DSM 43800</strain>
    </source>
</reference>
<comment type="caution">
    <text evidence="2">The sequence shown here is derived from an EMBL/GenBank/DDBJ whole genome shotgun (WGS) entry which is preliminary data.</text>
</comment>
<dbReference type="OrthoDB" id="5415111at2"/>
<dbReference type="AlphaFoldDB" id="A0A495W779"/>
<sequence length="122" mass="12728">MPAERHEAHEADRAEVDAFAAAVGAEPGPVAPPTFAAALVLGVLQRLLADPATGLGASGVVHREQEFACERPIRAGDRLAVSVRLESVKEVARRTVVLARGQVSTAAGEPVCRTVTTLVLAR</sequence>
<evidence type="ECO:0000313" key="2">
    <source>
        <dbReference type="EMBL" id="RKT55658.1"/>
    </source>
</evidence>
<gene>
    <name evidence="2" type="ORF">C8E97_4341</name>
</gene>
<evidence type="ECO:0000259" key="1">
    <source>
        <dbReference type="Pfam" id="PF13452"/>
    </source>
</evidence>
<dbReference type="Proteomes" id="UP000282084">
    <property type="component" value="Unassembled WGS sequence"/>
</dbReference>